<feature type="region of interest" description="Disordered" evidence="5">
    <location>
        <begin position="211"/>
        <end position="237"/>
    </location>
</feature>
<feature type="region of interest" description="Disordered" evidence="5">
    <location>
        <begin position="36"/>
        <end position="81"/>
    </location>
</feature>
<dbReference type="GO" id="GO:0003723">
    <property type="term" value="F:RNA binding"/>
    <property type="evidence" value="ECO:0007669"/>
    <property type="project" value="UniProtKB-UniRule"/>
</dbReference>
<comment type="catalytic activity">
    <reaction evidence="4">
        <text>ATP + H2O = ADP + phosphate + H(+)</text>
        <dbReference type="Rhea" id="RHEA:13065"/>
        <dbReference type="ChEBI" id="CHEBI:15377"/>
        <dbReference type="ChEBI" id="CHEBI:15378"/>
        <dbReference type="ChEBI" id="CHEBI:30616"/>
        <dbReference type="ChEBI" id="CHEBI:43474"/>
        <dbReference type="ChEBI" id="CHEBI:456216"/>
        <dbReference type="EC" id="3.6.4.13"/>
    </reaction>
</comment>
<dbReference type="EC" id="3.6.4.13" evidence="4"/>
<dbReference type="Gene3D" id="3.40.50.300">
    <property type="entry name" value="P-loop containing nucleotide triphosphate hydrolases"/>
    <property type="match status" value="1"/>
</dbReference>
<dbReference type="InterPro" id="IPR011545">
    <property type="entry name" value="DEAD/DEAH_box_helicase_dom"/>
</dbReference>
<evidence type="ECO:0000256" key="2">
    <source>
        <dbReference type="ARBA" id="ARBA00022801"/>
    </source>
</evidence>
<dbReference type="EMBL" id="JAGFBS010000009">
    <property type="protein sequence ID" value="KAG6377281.1"/>
    <property type="molecule type" value="Genomic_DNA"/>
</dbReference>
<keyword evidence="1 4" id="KW-0547">Nucleotide-binding</keyword>
<dbReference type="GO" id="GO:0005524">
    <property type="term" value="F:ATP binding"/>
    <property type="evidence" value="ECO:0007669"/>
    <property type="project" value="UniProtKB-UniRule"/>
</dbReference>
<dbReference type="AlphaFoldDB" id="A0A8I3A9W7"/>
<keyword evidence="8" id="KW-1185">Reference proteome</keyword>
<evidence type="ECO:0000313" key="7">
    <source>
        <dbReference type="EMBL" id="KAG6377281.1"/>
    </source>
</evidence>
<dbReference type="SUPFAM" id="SSF52540">
    <property type="entry name" value="P-loop containing nucleoside triphosphate hydrolases"/>
    <property type="match status" value="1"/>
</dbReference>
<dbReference type="OrthoDB" id="10256233at2759"/>
<gene>
    <name evidence="7" type="ORF">JVT61DRAFT_15066</name>
</gene>
<evidence type="ECO:0000256" key="1">
    <source>
        <dbReference type="ARBA" id="ARBA00022741"/>
    </source>
</evidence>
<dbReference type="Pfam" id="PF00270">
    <property type="entry name" value="DEAD"/>
    <property type="match status" value="1"/>
</dbReference>
<dbReference type="InterPro" id="IPR027417">
    <property type="entry name" value="P-loop_NTPase"/>
</dbReference>
<protein>
    <recommendedName>
        <fullName evidence="4">ATP-dependent RNA helicase</fullName>
        <ecNumber evidence="4">3.6.4.13</ecNumber>
    </recommendedName>
</protein>
<keyword evidence="4" id="KW-0694">RNA-binding</keyword>
<accession>A0A8I3A9W7</accession>
<dbReference type="PANTHER" id="PTHR24031">
    <property type="entry name" value="RNA HELICASE"/>
    <property type="match status" value="1"/>
</dbReference>
<dbReference type="GO" id="GO:0016787">
    <property type="term" value="F:hydrolase activity"/>
    <property type="evidence" value="ECO:0007669"/>
    <property type="project" value="UniProtKB-KW"/>
</dbReference>
<comment type="function">
    <text evidence="4">RNA helicase.</text>
</comment>
<keyword evidence="3 4" id="KW-0067">ATP-binding</keyword>
<name>A0A8I3A9W7_9AGAM</name>
<sequence length="488" mass="54388">MPLRPLAPRKCVVAEMPCKPDLVHVVVEVVHQLRDEREGQRGAGEEESAARDIHTSTPDSPRELRTSHSHRLSPPHLHPLLPPSHPSPHLVASRFTLFCVLVPPLHWLRKSQITRVDSKPTKRQGRGCQRCIRWPRSCQKPVQRKKALLSENVTLHTVQSGETSTAPLSRMIGVLVGQQHSNPLEEHFDLFTTTLPKTLLSDFTSPPLLPGLKRKGGVGSRRRADSNSGARSLKHLMKEPGAESKWKEYLLVSETGSSKSMAYLLPLLQDLKRTELESAGAPRKSSPRPSNPRTLVLAPTHELLRQLAGFAKKVYHIIKLRILCASIQSTTKNKTTTEVVFDNCDTGDVMVGSGGRFNRELDVLVGTPMKLLELGKGKGWNWEQGGHERALRAGSKKTEDPTVRKFWVDEPEMGLENIEWVLVDEADVLFDPDFEASTRQLLADIAAAKGQPVPVLPVSPVSLSEARPTPESPQPISYYQRYHTKFSQ</sequence>
<evidence type="ECO:0000259" key="6">
    <source>
        <dbReference type="PROSITE" id="PS51192"/>
    </source>
</evidence>
<evidence type="ECO:0000256" key="4">
    <source>
        <dbReference type="RuleBase" id="RU365068"/>
    </source>
</evidence>
<comment type="domain">
    <text evidence="4">The Q motif is unique to and characteristic of the DEAD box family of RNA helicases and controls ATP binding and hydrolysis.</text>
</comment>
<evidence type="ECO:0000256" key="5">
    <source>
        <dbReference type="SAM" id="MobiDB-lite"/>
    </source>
</evidence>
<keyword evidence="2 4" id="KW-0378">Hydrolase</keyword>
<comment type="similarity">
    <text evidence="4">Belongs to the DEAD box helicase family.</text>
</comment>
<evidence type="ECO:0000313" key="8">
    <source>
        <dbReference type="Proteomes" id="UP000683000"/>
    </source>
</evidence>
<dbReference type="Proteomes" id="UP000683000">
    <property type="component" value="Unassembled WGS sequence"/>
</dbReference>
<reference evidence="7" key="1">
    <citation type="submission" date="2021-03" db="EMBL/GenBank/DDBJ databases">
        <title>Evolutionary innovations through gain and loss of genes in the ectomycorrhizal Boletales.</title>
        <authorList>
            <person name="Wu G."/>
            <person name="Miyauchi S."/>
            <person name="Morin E."/>
            <person name="Yang Z.-L."/>
            <person name="Xu J."/>
            <person name="Martin F.M."/>
        </authorList>
    </citation>
    <scope>NUCLEOTIDE SEQUENCE</scope>
    <source>
        <strain evidence="7">BR01</strain>
    </source>
</reference>
<dbReference type="SMART" id="SM00487">
    <property type="entry name" value="DEXDc"/>
    <property type="match status" value="1"/>
</dbReference>
<evidence type="ECO:0000256" key="3">
    <source>
        <dbReference type="ARBA" id="ARBA00022840"/>
    </source>
</evidence>
<feature type="domain" description="Helicase ATP-binding" evidence="6">
    <location>
        <begin position="240"/>
        <end position="443"/>
    </location>
</feature>
<organism evidence="7 8">
    <name type="scientific">Boletus reticuloceps</name>
    <dbReference type="NCBI Taxonomy" id="495285"/>
    <lineage>
        <taxon>Eukaryota</taxon>
        <taxon>Fungi</taxon>
        <taxon>Dikarya</taxon>
        <taxon>Basidiomycota</taxon>
        <taxon>Agaricomycotina</taxon>
        <taxon>Agaricomycetes</taxon>
        <taxon>Agaricomycetidae</taxon>
        <taxon>Boletales</taxon>
        <taxon>Boletineae</taxon>
        <taxon>Boletaceae</taxon>
        <taxon>Boletoideae</taxon>
        <taxon>Boletus</taxon>
    </lineage>
</organism>
<proteinExistence type="inferred from homology"/>
<dbReference type="InterPro" id="IPR014001">
    <property type="entry name" value="Helicase_ATP-bd"/>
</dbReference>
<keyword evidence="4" id="KW-0347">Helicase</keyword>
<dbReference type="GO" id="GO:0003724">
    <property type="term" value="F:RNA helicase activity"/>
    <property type="evidence" value="ECO:0007669"/>
    <property type="project" value="UniProtKB-EC"/>
</dbReference>
<dbReference type="PROSITE" id="PS51192">
    <property type="entry name" value="HELICASE_ATP_BIND_1"/>
    <property type="match status" value="1"/>
</dbReference>
<feature type="compositionally biased region" description="Basic and acidic residues" evidence="5">
    <location>
        <begin position="36"/>
        <end position="66"/>
    </location>
</feature>
<comment type="caution">
    <text evidence="7">The sequence shown here is derived from an EMBL/GenBank/DDBJ whole genome shotgun (WGS) entry which is preliminary data.</text>
</comment>